<evidence type="ECO:0000313" key="4">
    <source>
        <dbReference type="EMBL" id="SUY93304.1"/>
    </source>
</evidence>
<comment type="caution">
    <text evidence="4">The sequence shown here is derived from an EMBL/GenBank/DDBJ whole genome shotgun (WGS) entry which is preliminary data.</text>
</comment>
<organism evidence="4 5">
    <name type="scientific">Chromobacterium violaceum</name>
    <dbReference type="NCBI Taxonomy" id="536"/>
    <lineage>
        <taxon>Bacteria</taxon>
        <taxon>Pseudomonadati</taxon>
        <taxon>Pseudomonadota</taxon>
        <taxon>Betaproteobacteria</taxon>
        <taxon>Neisseriales</taxon>
        <taxon>Chromobacteriaceae</taxon>
        <taxon>Chromobacterium</taxon>
    </lineage>
</organism>
<evidence type="ECO:0000256" key="2">
    <source>
        <dbReference type="SAM" id="SignalP"/>
    </source>
</evidence>
<name>A0AAX2MHB2_CHRVL</name>
<dbReference type="AlphaFoldDB" id="A0AAX2MHB2"/>
<keyword evidence="1 2" id="KW-0732">Signal</keyword>
<dbReference type="PANTHER" id="PTHR35936">
    <property type="entry name" value="MEMBRANE-BOUND LYTIC MUREIN TRANSGLYCOSYLASE F"/>
    <property type="match status" value="1"/>
</dbReference>
<dbReference type="SMART" id="SM00062">
    <property type="entry name" value="PBPb"/>
    <property type="match status" value="1"/>
</dbReference>
<dbReference type="SUPFAM" id="SSF53850">
    <property type="entry name" value="Periplasmic binding protein-like II"/>
    <property type="match status" value="1"/>
</dbReference>
<evidence type="ECO:0000313" key="5">
    <source>
        <dbReference type="Proteomes" id="UP000254029"/>
    </source>
</evidence>
<feature type="domain" description="Solute-binding protein family 3/N-terminal" evidence="3">
    <location>
        <begin position="28"/>
        <end position="263"/>
    </location>
</feature>
<dbReference type="InterPro" id="IPR001638">
    <property type="entry name" value="Solute-binding_3/MltF_N"/>
</dbReference>
<accession>A0AAX2MHB2</accession>
<dbReference type="Gene3D" id="3.40.190.10">
    <property type="entry name" value="Periplasmic binding protein-like II"/>
    <property type="match status" value="2"/>
</dbReference>
<reference evidence="4 5" key="1">
    <citation type="submission" date="2018-06" db="EMBL/GenBank/DDBJ databases">
        <authorList>
            <consortium name="Pathogen Informatics"/>
            <person name="Doyle S."/>
        </authorList>
    </citation>
    <scope>NUCLEOTIDE SEQUENCE [LARGE SCALE GENOMIC DNA]</scope>
    <source>
        <strain evidence="4 5">NCTC8684</strain>
    </source>
</reference>
<dbReference type="PANTHER" id="PTHR35936:SF25">
    <property type="entry name" value="ABC TRANSPORTER SUBSTRATE-BINDING PROTEIN"/>
    <property type="match status" value="1"/>
</dbReference>
<protein>
    <submittedName>
        <fullName evidence="4">Bacterial extracellular solute-binding proteins, family 3</fullName>
    </submittedName>
</protein>
<dbReference type="EMBL" id="UIGR01000003">
    <property type="protein sequence ID" value="SUY93304.1"/>
    <property type="molecule type" value="Genomic_DNA"/>
</dbReference>
<sequence length="264" mass="28965">MSQEYAAGMKPLILLFACGLSAAAAAETLTVGIGDQAFPPYKVGNDTLDPRRPGLSVELVLAAARSCRLKADIRLLPGARLLKALENNAVDTAMMLSYTADRAAYAVFPLRNGKPDEARRLATLSYSLYVRRDSDVRWDGKKLSNLQRSVGTNAGWSINKDLQKLGIPAETANSVEQNFDKLANKRIDAYAVHETLGDAYLASNPALPVRKLALPISTKPYFLPVSRRYAASHPRQVDCLWSAIAAQRDDLTRRRIRFYLDAGG</sequence>
<evidence type="ECO:0000259" key="3">
    <source>
        <dbReference type="SMART" id="SM00062"/>
    </source>
</evidence>
<feature type="signal peptide" evidence="2">
    <location>
        <begin position="1"/>
        <end position="26"/>
    </location>
</feature>
<dbReference type="Proteomes" id="UP000254029">
    <property type="component" value="Unassembled WGS sequence"/>
</dbReference>
<proteinExistence type="predicted"/>
<feature type="chain" id="PRO_5043533534" evidence="2">
    <location>
        <begin position="27"/>
        <end position="264"/>
    </location>
</feature>
<gene>
    <name evidence="4" type="ORF">NCTC8684_04439</name>
</gene>
<evidence type="ECO:0000256" key="1">
    <source>
        <dbReference type="ARBA" id="ARBA00022729"/>
    </source>
</evidence>